<dbReference type="PANTHER" id="PTHR36178:SF1">
    <property type="entry name" value="SODIUM_GLUTAMATE SYMPORTER"/>
    <property type="match status" value="1"/>
</dbReference>
<keyword evidence="1" id="KW-0472">Membrane</keyword>
<keyword evidence="1" id="KW-1133">Transmembrane helix</keyword>
<dbReference type="GO" id="GO:0016020">
    <property type="term" value="C:membrane"/>
    <property type="evidence" value="ECO:0007669"/>
    <property type="project" value="InterPro"/>
</dbReference>
<comment type="caution">
    <text evidence="2">The sequence shown here is derived from an EMBL/GenBank/DDBJ whole genome shotgun (WGS) entry which is preliminary data.</text>
</comment>
<feature type="transmembrane region" description="Helical" evidence="1">
    <location>
        <begin position="325"/>
        <end position="347"/>
    </location>
</feature>
<protein>
    <submittedName>
        <fullName evidence="2">Sodium:glutamate symporter</fullName>
    </submittedName>
</protein>
<name>A0A7K1UGH4_9MICC</name>
<feature type="transmembrane region" description="Helical" evidence="1">
    <location>
        <begin position="238"/>
        <end position="255"/>
    </location>
</feature>
<evidence type="ECO:0000256" key="1">
    <source>
        <dbReference type="SAM" id="Phobius"/>
    </source>
</evidence>
<feature type="transmembrane region" description="Helical" evidence="1">
    <location>
        <begin position="422"/>
        <end position="445"/>
    </location>
</feature>
<feature type="transmembrane region" description="Helical" evidence="1">
    <location>
        <begin position="173"/>
        <end position="196"/>
    </location>
</feature>
<feature type="transmembrane region" description="Helical" evidence="1">
    <location>
        <begin position="42"/>
        <end position="61"/>
    </location>
</feature>
<dbReference type="GO" id="GO:0015813">
    <property type="term" value="P:L-glutamate transmembrane transport"/>
    <property type="evidence" value="ECO:0007669"/>
    <property type="project" value="InterPro"/>
</dbReference>
<accession>A0A7K1UGH4</accession>
<evidence type="ECO:0000313" key="2">
    <source>
        <dbReference type="EMBL" id="MVT25573.1"/>
    </source>
</evidence>
<keyword evidence="3" id="KW-1185">Reference proteome</keyword>
<feature type="transmembrane region" description="Helical" evidence="1">
    <location>
        <begin position="73"/>
        <end position="90"/>
    </location>
</feature>
<feature type="transmembrane region" description="Helical" evidence="1">
    <location>
        <begin position="12"/>
        <end position="35"/>
    </location>
</feature>
<sequence>MPDITEIDGAMLNSLLVSISILGLLLLVGVVLRLLIPGLRKFFIPAALIGGLLGLSLGPHALDVVPGDMTSTWGALAGLLIAIVFAPMLLGQELPGVKQAAKEAGPHIFYSYFSSFAIIAVPALMTFFIFQPFFNTNALFSTIFEVSWPGGHGTAAGMEEAYQDLGWQDGSSLGLGAATFGLVFGIIAGMIMLNIAARRGHLVNYTGTAVLTDSDILKDSAATQESRSRLRKASLDNLAFHFSLIGAAIIIGYVLKHFVDMVITGVPLFPLAMIGGLIVHLAIRPTPMYKLVDKSTLNSIAGIALDFLVVAAVASISIPVVLENWVALLATMIVVALLSIGIFYIIGPRIFREHWVENSIVNFGAMTGVVSVGLLLLRAADPQMKTNAYRGFALRAPFTSPFVGGGIITALFPILVAQHGNLWIGLGCLAACLLLIGLAMLLGIWQKPSVRKESA</sequence>
<evidence type="ECO:0000313" key="3">
    <source>
        <dbReference type="Proteomes" id="UP000460157"/>
    </source>
</evidence>
<feature type="transmembrane region" description="Helical" evidence="1">
    <location>
        <begin position="359"/>
        <end position="380"/>
    </location>
</feature>
<feature type="transmembrane region" description="Helical" evidence="1">
    <location>
        <begin position="295"/>
        <end position="319"/>
    </location>
</feature>
<dbReference type="EMBL" id="WRPM01000029">
    <property type="protein sequence ID" value="MVT25573.1"/>
    <property type="molecule type" value="Genomic_DNA"/>
</dbReference>
<organism evidence="2 3">
    <name type="scientific">Nesterenkonia alkaliphila</name>
    <dbReference type="NCBI Taxonomy" id="1463631"/>
    <lineage>
        <taxon>Bacteria</taxon>
        <taxon>Bacillati</taxon>
        <taxon>Actinomycetota</taxon>
        <taxon>Actinomycetes</taxon>
        <taxon>Micrococcales</taxon>
        <taxon>Micrococcaceae</taxon>
        <taxon>Nesterenkonia</taxon>
    </lineage>
</organism>
<proteinExistence type="predicted"/>
<reference evidence="2 3" key="1">
    <citation type="submission" date="2019-12" db="EMBL/GenBank/DDBJ databases">
        <title>Nesterenkonia muleiensis sp. nov., a novel actinobacterium isolated from sap of Populus euphratica.</title>
        <authorList>
            <person name="Wang R."/>
        </authorList>
    </citation>
    <scope>NUCLEOTIDE SEQUENCE [LARGE SCALE GENOMIC DNA]</scope>
    <source>
        <strain evidence="2 3">F10</strain>
    </source>
</reference>
<dbReference type="PANTHER" id="PTHR36178">
    <property type="entry name" value="SLR0625 PROTEIN"/>
    <property type="match status" value="1"/>
</dbReference>
<dbReference type="OrthoDB" id="9801557at2"/>
<feature type="transmembrane region" description="Helical" evidence="1">
    <location>
        <begin position="261"/>
        <end position="283"/>
    </location>
</feature>
<dbReference type="AlphaFoldDB" id="A0A7K1UGH4"/>
<dbReference type="Proteomes" id="UP000460157">
    <property type="component" value="Unassembled WGS sequence"/>
</dbReference>
<gene>
    <name evidence="2" type="ORF">GNZ21_04225</name>
</gene>
<dbReference type="InterPro" id="IPR004445">
    <property type="entry name" value="GltS"/>
</dbReference>
<dbReference type="RefSeq" id="WP_157321642.1">
    <property type="nucleotide sequence ID" value="NZ_BMFX01000024.1"/>
</dbReference>
<feature type="transmembrane region" description="Helical" evidence="1">
    <location>
        <begin position="110"/>
        <end position="130"/>
    </location>
</feature>
<feature type="transmembrane region" description="Helical" evidence="1">
    <location>
        <begin position="392"/>
        <end position="415"/>
    </location>
</feature>
<keyword evidence="1" id="KW-0812">Transmembrane</keyword>
<dbReference type="GO" id="GO:0015501">
    <property type="term" value="F:glutamate:sodium symporter activity"/>
    <property type="evidence" value="ECO:0007669"/>
    <property type="project" value="InterPro"/>
</dbReference>
<dbReference type="Pfam" id="PF03616">
    <property type="entry name" value="Glt_symporter"/>
    <property type="match status" value="1"/>
</dbReference>